<reference evidence="1" key="2">
    <citation type="journal article" date="2015" name="Data Brief">
        <title>Shoot transcriptome of the giant reed, Arundo donax.</title>
        <authorList>
            <person name="Barrero R.A."/>
            <person name="Guerrero F.D."/>
            <person name="Moolhuijzen P."/>
            <person name="Goolsby J.A."/>
            <person name="Tidwell J."/>
            <person name="Bellgard S.E."/>
            <person name="Bellgard M.I."/>
        </authorList>
    </citation>
    <scope>NUCLEOTIDE SEQUENCE</scope>
    <source>
        <tissue evidence="1">Shoot tissue taken approximately 20 cm above the soil surface</tissue>
    </source>
</reference>
<name>A0A0A9FNM4_ARUDO</name>
<organism evidence="1">
    <name type="scientific">Arundo donax</name>
    <name type="common">Giant reed</name>
    <name type="synonym">Donax arundinaceus</name>
    <dbReference type="NCBI Taxonomy" id="35708"/>
    <lineage>
        <taxon>Eukaryota</taxon>
        <taxon>Viridiplantae</taxon>
        <taxon>Streptophyta</taxon>
        <taxon>Embryophyta</taxon>
        <taxon>Tracheophyta</taxon>
        <taxon>Spermatophyta</taxon>
        <taxon>Magnoliopsida</taxon>
        <taxon>Liliopsida</taxon>
        <taxon>Poales</taxon>
        <taxon>Poaceae</taxon>
        <taxon>PACMAD clade</taxon>
        <taxon>Arundinoideae</taxon>
        <taxon>Arundineae</taxon>
        <taxon>Arundo</taxon>
    </lineage>
</organism>
<reference evidence="1" key="1">
    <citation type="submission" date="2014-09" db="EMBL/GenBank/DDBJ databases">
        <authorList>
            <person name="Magalhaes I.L.F."/>
            <person name="Oliveira U."/>
            <person name="Santos F.R."/>
            <person name="Vidigal T.H.D.A."/>
            <person name="Brescovit A.D."/>
            <person name="Santos A.J."/>
        </authorList>
    </citation>
    <scope>NUCLEOTIDE SEQUENCE</scope>
    <source>
        <tissue evidence="1">Shoot tissue taken approximately 20 cm above the soil surface</tissue>
    </source>
</reference>
<dbReference type="EMBL" id="GBRH01185007">
    <property type="protein sequence ID" value="JAE12889.1"/>
    <property type="molecule type" value="Transcribed_RNA"/>
</dbReference>
<dbReference type="AlphaFoldDB" id="A0A0A9FNM4"/>
<sequence>MFDIIISLGMKSLIQSSRR</sequence>
<accession>A0A0A9FNM4</accession>
<protein>
    <submittedName>
        <fullName evidence="1">Uncharacterized protein</fullName>
    </submittedName>
</protein>
<evidence type="ECO:0000313" key="1">
    <source>
        <dbReference type="EMBL" id="JAE12889.1"/>
    </source>
</evidence>
<proteinExistence type="predicted"/>